<evidence type="ECO:0000313" key="2">
    <source>
        <dbReference type="Proteomes" id="UP000306319"/>
    </source>
</evidence>
<dbReference type="EMBL" id="SRYB01000001">
    <property type="protein sequence ID" value="TGY81014.1"/>
    <property type="molecule type" value="Genomic_DNA"/>
</dbReference>
<comment type="caution">
    <text evidence="1">The sequence shown here is derived from an EMBL/GenBank/DDBJ whole genome shotgun (WGS) entry which is preliminary data.</text>
</comment>
<sequence length="284" mass="31671">MQSISSPVVGFNPQVINLTNQTGCKITTFPDGEKHVTVDDLNRKIPVSIYCRITCADDLFCLMQVADVLKRQEMIIDHLFIGYMMSMRCDRLFDINRPFSLKLVADIINSVGALQVGIVEPHSTASLLKIKSSIGVMATMEYFYKEIIRPNENNLDIVAVLPDSGAISRYKPNGLPYIVCGKERDPETGKLLSFTVDAGETECKDKDLFVLDDLCDGGGTFVGLAPKLRELEPKSLSLLVTHAIQLEGIKKVAEAYDHVYITNSYKAWEDEPLPENVTVFKVFK</sequence>
<name>A0AC61RIK9_9BACT</name>
<gene>
    <name evidence="1" type="ORF">E5331_01130</name>
</gene>
<keyword evidence="2" id="KW-1185">Reference proteome</keyword>
<dbReference type="Proteomes" id="UP000306319">
    <property type="component" value="Unassembled WGS sequence"/>
</dbReference>
<organism evidence="1 2">
    <name type="scientific">Lepagella muris</name>
    <dbReference type="NCBI Taxonomy" id="3032870"/>
    <lineage>
        <taxon>Bacteria</taxon>
        <taxon>Pseudomonadati</taxon>
        <taxon>Bacteroidota</taxon>
        <taxon>Bacteroidia</taxon>
        <taxon>Bacteroidales</taxon>
        <taxon>Muribaculaceae</taxon>
        <taxon>Lepagella</taxon>
    </lineage>
</organism>
<protein>
    <submittedName>
        <fullName evidence="1">Uncharacterized protein</fullName>
    </submittedName>
</protein>
<accession>A0AC61RIK9</accession>
<evidence type="ECO:0000313" key="1">
    <source>
        <dbReference type="EMBL" id="TGY81014.1"/>
    </source>
</evidence>
<proteinExistence type="predicted"/>
<reference evidence="1" key="1">
    <citation type="submission" date="2019-04" db="EMBL/GenBank/DDBJ databases">
        <title>Microbes associate with the intestines of laboratory mice.</title>
        <authorList>
            <person name="Navarre W."/>
            <person name="Wong E."/>
            <person name="Huang K."/>
            <person name="Tropini C."/>
            <person name="Ng K."/>
            <person name="Yu B."/>
        </authorList>
    </citation>
    <scope>NUCLEOTIDE SEQUENCE</scope>
    <source>
        <strain evidence="1">NM04_E33</strain>
    </source>
</reference>